<accession>F5YQF4</accession>
<dbReference type="InterPro" id="IPR045865">
    <property type="entry name" value="ACT-like_dom_sf"/>
</dbReference>
<keyword evidence="2" id="KW-1185">Reference proteome</keyword>
<dbReference type="KEGG" id="tpi:TREPR_3670"/>
<dbReference type="InterPro" id="IPR027271">
    <property type="entry name" value="Acetolactate_synth/TF_NikR_C"/>
</dbReference>
<dbReference type="RefSeq" id="WP_015706642.1">
    <property type="nucleotide sequence ID" value="NC_015578.1"/>
</dbReference>
<reference evidence="1 2" key="2">
    <citation type="journal article" date="2011" name="ISME J.">
        <title>RNA-seq reveals cooperative metabolic interactions between two termite-gut spirochete species in co-culture.</title>
        <authorList>
            <person name="Rosenthal A.Z."/>
            <person name="Matson E.G."/>
            <person name="Eldar A."/>
            <person name="Leadbetter J.R."/>
        </authorList>
    </citation>
    <scope>NUCLEOTIDE SEQUENCE [LARGE SCALE GENOMIC DNA]</scope>
    <source>
        <strain evidence="2">ATCC BAA-887 / DSM 12427 / ZAS-2</strain>
    </source>
</reference>
<dbReference type="EMBL" id="CP001843">
    <property type="protein sequence ID" value="AEF83888.1"/>
    <property type="molecule type" value="Genomic_DNA"/>
</dbReference>
<evidence type="ECO:0000313" key="1">
    <source>
        <dbReference type="EMBL" id="AEF83888.1"/>
    </source>
</evidence>
<dbReference type="STRING" id="545694.TREPR_3670"/>
<evidence type="ECO:0008006" key="3">
    <source>
        <dbReference type="Google" id="ProtNLM"/>
    </source>
</evidence>
<dbReference type="Pfam" id="PF21699">
    <property type="entry name" value="TM1266-like"/>
    <property type="match status" value="1"/>
</dbReference>
<dbReference type="Proteomes" id="UP000009223">
    <property type="component" value="Chromosome"/>
</dbReference>
<dbReference type="Gene3D" id="3.30.70.1150">
    <property type="entry name" value="ACT-like. Chain A, domain 2"/>
    <property type="match status" value="1"/>
</dbReference>
<dbReference type="eggNOG" id="COG0864">
    <property type="taxonomic scope" value="Bacteria"/>
</dbReference>
<dbReference type="NCBIfam" id="TIGR03959">
    <property type="entry name" value="hyd_TM1266"/>
    <property type="match status" value="1"/>
</dbReference>
<gene>
    <name evidence="1" type="ordered locus">TREPR_3670</name>
</gene>
<sequence>MRRIAVIGAILEKPGVSQKAFNDTISSFKGIVKGRMGIPVAEEDLAVISITLQGDLDEINALTGKLGNLPGVTVRTAVSSDLKAGGA</sequence>
<dbReference type="SUPFAM" id="SSF55021">
    <property type="entry name" value="ACT-like"/>
    <property type="match status" value="1"/>
</dbReference>
<organism evidence="1 2">
    <name type="scientific">Treponema primitia (strain ATCC BAA-887 / DSM 12427 / ZAS-2)</name>
    <dbReference type="NCBI Taxonomy" id="545694"/>
    <lineage>
        <taxon>Bacteria</taxon>
        <taxon>Pseudomonadati</taxon>
        <taxon>Spirochaetota</taxon>
        <taxon>Spirochaetia</taxon>
        <taxon>Spirochaetales</taxon>
        <taxon>Treponemataceae</taxon>
        <taxon>Treponema</taxon>
    </lineage>
</organism>
<protein>
    <recommendedName>
        <fullName evidence="3">Iron-only hydrogenase system regulator</fullName>
    </recommendedName>
</protein>
<dbReference type="AlphaFoldDB" id="F5YQF4"/>
<dbReference type="HOGENOM" id="CLU_170247_0_1_12"/>
<evidence type="ECO:0000313" key="2">
    <source>
        <dbReference type="Proteomes" id="UP000009223"/>
    </source>
</evidence>
<proteinExistence type="predicted"/>
<reference evidence="2" key="1">
    <citation type="submission" date="2009-12" db="EMBL/GenBank/DDBJ databases">
        <title>Complete sequence of Treponema primitia strain ZAS-2.</title>
        <authorList>
            <person name="Tetu S.G."/>
            <person name="Matson E."/>
            <person name="Ren Q."/>
            <person name="Seshadri R."/>
            <person name="Elbourne L."/>
            <person name="Hassan K.A."/>
            <person name="Durkin A."/>
            <person name="Radune D."/>
            <person name="Mohamoud Y."/>
            <person name="Shay R."/>
            <person name="Jin S."/>
            <person name="Zhang X."/>
            <person name="Lucey K."/>
            <person name="Ballor N.R."/>
            <person name="Ottesen E."/>
            <person name="Rosenthal R."/>
            <person name="Allen A."/>
            <person name="Leadbetter J.R."/>
            <person name="Paulsen I.T."/>
        </authorList>
    </citation>
    <scope>NUCLEOTIDE SEQUENCE [LARGE SCALE GENOMIC DNA]</scope>
    <source>
        <strain evidence="2">ATCC BAA-887 / DSM 12427 / ZAS-2</strain>
    </source>
</reference>
<name>F5YQF4_TREPZ</name>
<dbReference type="OrthoDB" id="9796135at2"/>
<dbReference type="InterPro" id="IPR023860">
    <property type="entry name" value="FeFe-hyd_TM1266"/>
</dbReference>